<evidence type="ECO:0000256" key="5">
    <source>
        <dbReference type="ARBA" id="ARBA00022645"/>
    </source>
</evidence>
<comment type="subcellular location">
    <subcellularLocation>
        <location evidence="2">Cell membrane</location>
    </subcellularLocation>
    <subcellularLocation>
        <location evidence="1">Membrane</location>
        <topology evidence="1">Single-pass membrane protein</topology>
    </subcellularLocation>
</comment>
<dbReference type="Pfam" id="PF00905">
    <property type="entry name" value="Transpeptidase"/>
    <property type="match status" value="1"/>
</dbReference>
<evidence type="ECO:0000259" key="15">
    <source>
        <dbReference type="Pfam" id="PF00905"/>
    </source>
</evidence>
<keyword evidence="11" id="KW-1133">Transmembrane helix</keyword>
<organism evidence="17 18">
    <name type="scientific">Dongia sedimenti</name>
    <dbReference type="NCBI Taxonomy" id="3064282"/>
    <lineage>
        <taxon>Bacteria</taxon>
        <taxon>Pseudomonadati</taxon>
        <taxon>Pseudomonadota</taxon>
        <taxon>Alphaproteobacteria</taxon>
        <taxon>Rhodospirillales</taxon>
        <taxon>Dongiaceae</taxon>
        <taxon>Dongia</taxon>
    </lineage>
</organism>
<dbReference type="Pfam" id="PF03717">
    <property type="entry name" value="PBP_dimer"/>
    <property type="match status" value="1"/>
</dbReference>
<evidence type="ECO:0000256" key="3">
    <source>
        <dbReference type="ARBA" id="ARBA00022475"/>
    </source>
</evidence>
<dbReference type="RefSeq" id="WP_379953504.1">
    <property type="nucleotide sequence ID" value="NZ_JAUYVI010000001.1"/>
</dbReference>
<accession>A0ABU0YHK3</accession>
<keyword evidence="4" id="KW-0997">Cell inner membrane</keyword>
<dbReference type="SUPFAM" id="SSF56601">
    <property type="entry name" value="beta-lactamase/transpeptidase-like"/>
    <property type="match status" value="1"/>
</dbReference>
<evidence type="ECO:0000256" key="4">
    <source>
        <dbReference type="ARBA" id="ARBA00022519"/>
    </source>
</evidence>
<dbReference type="GO" id="GO:0009002">
    <property type="term" value="F:serine-type D-Ala-D-Ala carboxypeptidase activity"/>
    <property type="evidence" value="ECO:0007669"/>
    <property type="project" value="UniProtKB-EC"/>
</dbReference>
<feature type="domain" description="Penicillin-binding protein dimerisation" evidence="16">
    <location>
        <begin position="61"/>
        <end position="232"/>
    </location>
</feature>
<keyword evidence="5 17" id="KW-0121">Carboxypeptidase</keyword>
<evidence type="ECO:0000256" key="2">
    <source>
        <dbReference type="ARBA" id="ARBA00004236"/>
    </source>
</evidence>
<evidence type="ECO:0000256" key="1">
    <source>
        <dbReference type="ARBA" id="ARBA00004167"/>
    </source>
</evidence>
<dbReference type="PANTHER" id="PTHR30627">
    <property type="entry name" value="PEPTIDOGLYCAN D,D-TRANSPEPTIDASE"/>
    <property type="match status" value="1"/>
</dbReference>
<evidence type="ECO:0000313" key="18">
    <source>
        <dbReference type="Proteomes" id="UP001230156"/>
    </source>
</evidence>
<keyword evidence="18" id="KW-1185">Reference proteome</keyword>
<dbReference type="Gene3D" id="3.30.1390.30">
    <property type="entry name" value="Penicillin-binding protein 2a, domain 3"/>
    <property type="match status" value="1"/>
</dbReference>
<dbReference type="InterPro" id="IPR036138">
    <property type="entry name" value="PBP_dimer_sf"/>
</dbReference>
<dbReference type="Gene3D" id="3.90.1310.10">
    <property type="entry name" value="Penicillin-binding protein 2a (Domain 2)"/>
    <property type="match status" value="1"/>
</dbReference>
<dbReference type="PANTHER" id="PTHR30627:SF2">
    <property type="entry name" value="PEPTIDOGLYCAN D,D-TRANSPEPTIDASE MRDA"/>
    <property type="match status" value="1"/>
</dbReference>
<dbReference type="InterPro" id="IPR017790">
    <property type="entry name" value="Penicillin-binding_protein_2"/>
</dbReference>
<feature type="domain" description="Penicillin-binding protein transpeptidase" evidence="15">
    <location>
        <begin position="265"/>
        <end position="600"/>
    </location>
</feature>
<keyword evidence="8 17" id="KW-0378">Hydrolase</keyword>
<name>A0ABU0YHK3_9PROT</name>
<evidence type="ECO:0000256" key="10">
    <source>
        <dbReference type="ARBA" id="ARBA00022984"/>
    </source>
</evidence>
<evidence type="ECO:0000256" key="8">
    <source>
        <dbReference type="ARBA" id="ARBA00022801"/>
    </source>
</evidence>
<keyword evidence="10" id="KW-0573">Peptidoglycan synthesis</keyword>
<proteinExistence type="predicted"/>
<comment type="caution">
    <text evidence="17">The sequence shown here is derived from an EMBL/GenBank/DDBJ whole genome shotgun (WGS) entry which is preliminary data.</text>
</comment>
<dbReference type="EC" id="3.4.16.4" evidence="17"/>
<evidence type="ECO:0000313" key="17">
    <source>
        <dbReference type="EMBL" id="MDQ7246133.1"/>
    </source>
</evidence>
<keyword evidence="6" id="KW-0645">Protease</keyword>
<dbReference type="SUPFAM" id="SSF56519">
    <property type="entry name" value="Penicillin binding protein dimerisation domain"/>
    <property type="match status" value="1"/>
</dbReference>
<evidence type="ECO:0000259" key="16">
    <source>
        <dbReference type="Pfam" id="PF03717"/>
    </source>
</evidence>
<feature type="compositionally biased region" description="Basic and acidic residues" evidence="14">
    <location>
        <begin position="601"/>
        <end position="611"/>
    </location>
</feature>
<keyword evidence="12" id="KW-0472">Membrane</keyword>
<evidence type="ECO:0000256" key="11">
    <source>
        <dbReference type="ARBA" id="ARBA00022989"/>
    </source>
</evidence>
<feature type="region of interest" description="Disordered" evidence="14">
    <location>
        <begin position="601"/>
        <end position="624"/>
    </location>
</feature>
<keyword evidence="7" id="KW-0812">Transmembrane</keyword>
<dbReference type="InterPro" id="IPR050515">
    <property type="entry name" value="Beta-lactam/transpept"/>
</dbReference>
<evidence type="ECO:0000256" key="6">
    <source>
        <dbReference type="ARBA" id="ARBA00022670"/>
    </source>
</evidence>
<evidence type="ECO:0000256" key="13">
    <source>
        <dbReference type="ARBA" id="ARBA00023316"/>
    </source>
</evidence>
<protein>
    <submittedName>
        <fullName evidence="17">Penicillin-binding protein 2</fullName>
        <ecNumber evidence="17">3.4.16.4</ecNumber>
    </submittedName>
</protein>
<reference evidence="18" key="1">
    <citation type="submission" date="2023-08" db="EMBL/GenBank/DDBJ databases">
        <title>Rhodospirillaceae gen. nov., a novel taxon isolated from the Yangtze River Yuezi River estuary sludge.</title>
        <authorList>
            <person name="Ruan L."/>
        </authorList>
    </citation>
    <scope>NUCLEOTIDE SEQUENCE [LARGE SCALE GENOMIC DNA]</scope>
    <source>
        <strain evidence="18">R-7</strain>
    </source>
</reference>
<keyword evidence="3" id="KW-1003">Cell membrane</keyword>
<evidence type="ECO:0000256" key="12">
    <source>
        <dbReference type="ARBA" id="ARBA00023136"/>
    </source>
</evidence>
<sequence>MRKLPNRTQSRVFNRRAALMGLGQAGLTLALAGRLYYLQVLQADKYKLLADENRINLRLLPPSRGLIYDRFGLPLADNYPNYRAMLVAEQTSDLARTLADFAELVPITERERAKIMKELSRNRPFTPIPVKEDLDWEQVSRVEINLPDLPGISIEVDQKRVYPFGGIAAHLLGYVSAPNEKDIEDDKDPLLSLPGIRIGKNGLERQYESPLRGQAGQSELEVNSVGRVIRELAREEGTPGKDLVTSLDIGLQQFVQQRLSAEYSGAAVIMDIYNGDILAMASTPTYDPSAFYRGLSPAEWQQLTSDEYHPLTNKAIAGQFAPGSTFKIATAVAAQQVGVSPAFNVFCPGYYTLGNMRFHCWKKEGHGHVDMPGALQHSCDVFFYELARTIGIDAIAVAARELGLGDVAGLDLPGERPGVMPTRAWKKATLGQSWHPGETLINGIGQGFVLATPLQLCVMTARVANGGYAVKPHLFKANEPPKADGPSPYPKMNLQQSWLDVVKDGMDRVCNNQRGTAYSSRITIPGMEMAGKTGSAQVRRISMAERATGVRKNEDIPWRQRDHALFVAFAPVHEPRYACAVVIEHGGGGARYAGPIARDMLIETQRRDPARRNPNNEGGRREMP</sequence>
<evidence type="ECO:0000256" key="9">
    <source>
        <dbReference type="ARBA" id="ARBA00022960"/>
    </source>
</evidence>
<dbReference type="Proteomes" id="UP001230156">
    <property type="component" value="Unassembled WGS sequence"/>
</dbReference>
<dbReference type="Gene3D" id="3.40.710.10">
    <property type="entry name" value="DD-peptidase/beta-lactamase superfamily"/>
    <property type="match status" value="1"/>
</dbReference>
<dbReference type="InterPro" id="IPR001460">
    <property type="entry name" value="PCN-bd_Tpept"/>
</dbReference>
<dbReference type="InterPro" id="IPR005311">
    <property type="entry name" value="PBP_dimer"/>
</dbReference>
<dbReference type="NCBIfam" id="TIGR03423">
    <property type="entry name" value="pbp2_mrdA"/>
    <property type="match status" value="1"/>
</dbReference>
<dbReference type="InterPro" id="IPR012338">
    <property type="entry name" value="Beta-lactam/transpept-like"/>
</dbReference>
<dbReference type="EMBL" id="JAUYVI010000001">
    <property type="protein sequence ID" value="MDQ7246133.1"/>
    <property type="molecule type" value="Genomic_DNA"/>
</dbReference>
<gene>
    <name evidence="17" type="primary">mrdA</name>
    <name evidence="17" type="ORF">Q8A70_00580</name>
</gene>
<keyword evidence="13" id="KW-0961">Cell wall biogenesis/degradation</keyword>
<evidence type="ECO:0000256" key="7">
    <source>
        <dbReference type="ARBA" id="ARBA00022692"/>
    </source>
</evidence>
<evidence type="ECO:0000256" key="14">
    <source>
        <dbReference type="SAM" id="MobiDB-lite"/>
    </source>
</evidence>
<keyword evidence="9" id="KW-0133">Cell shape</keyword>